<keyword evidence="3 7" id="KW-0812">Transmembrane</keyword>
<evidence type="ECO:0000256" key="3">
    <source>
        <dbReference type="ARBA" id="ARBA00022692"/>
    </source>
</evidence>
<feature type="transmembrane region" description="Helical" evidence="7">
    <location>
        <begin position="454"/>
        <end position="477"/>
    </location>
</feature>
<gene>
    <name evidence="9" type="ORF">GCM10022262_06270</name>
</gene>
<feature type="compositionally biased region" description="Gly residues" evidence="6">
    <location>
        <begin position="839"/>
        <end position="850"/>
    </location>
</feature>
<keyword evidence="10" id="KW-1185">Reference proteome</keyword>
<evidence type="ECO:0000259" key="8">
    <source>
        <dbReference type="SMART" id="SM00849"/>
    </source>
</evidence>
<feature type="region of interest" description="Disordered" evidence="6">
    <location>
        <begin position="1"/>
        <end position="39"/>
    </location>
</feature>
<organism evidence="9 10">
    <name type="scientific">Georgenia daeguensis</name>
    <dbReference type="NCBI Taxonomy" id="908355"/>
    <lineage>
        <taxon>Bacteria</taxon>
        <taxon>Bacillati</taxon>
        <taxon>Actinomycetota</taxon>
        <taxon>Actinomycetes</taxon>
        <taxon>Micrococcales</taxon>
        <taxon>Bogoriellaceae</taxon>
        <taxon>Georgenia</taxon>
    </lineage>
</organism>
<dbReference type="Proteomes" id="UP001499841">
    <property type="component" value="Unassembled WGS sequence"/>
</dbReference>
<dbReference type="SMART" id="SM00849">
    <property type="entry name" value="Lactamase_B"/>
    <property type="match status" value="1"/>
</dbReference>
<comment type="caution">
    <text evidence="9">The sequence shown here is derived from an EMBL/GenBank/DDBJ whole genome shotgun (WGS) entry which is preliminary data.</text>
</comment>
<dbReference type="EMBL" id="BAABBA010000002">
    <property type="protein sequence ID" value="GAA4286268.1"/>
    <property type="molecule type" value="Genomic_DNA"/>
</dbReference>
<dbReference type="InterPro" id="IPR004477">
    <property type="entry name" value="ComEC_N"/>
</dbReference>
<dbReference type="Gene3D" id="3.60.15.10">
    <property type="entry name" value="Ribonuclease Z/Hydroxyacylglutathione hydrolase-like"/>
    <property type="match status" value="1"/>
</dbReference>
<accession>A0ABP8EQQ0</accession>
<dbReference type="InterPro" id="IPR036866">
    <property type="entry name" value="RibonucZ/Hydroxyglut_hydro"/>
</dbReference>
<feature type="region of interest" description="Disordered" evidence="6">
    <location>
        <begin position="830"/>
        <end position="850"/>
    </location>
</feature>
<feature type="transmembrane region" description="Helical" evidence="7">
    <location>
        <begin position="511"/>
        <end position="533"/>
    </location>
</feature>
<dbReference type="SUPFAM" id="SSF56281">
    <property type="entry name" value="Metallo-hydrolase/oxidoreductase"/>
    <property type="match status" value="1"/>
</dbReference>
<dbReference type="InterPro" id="IPR035681">
    <property type="entry name" value="ComA-like_MBL"/>
</dbReference>
<evidence type="ECO:0000256" key="7">
    <source>
        <dbReference type="SAM" id="Phobius"/>
    </source>
</evidence>
<evidence type="ECO:0000256" key="2">
    <source>
        <dbReference type="ARBA" id="ARBA00022475"/>
    </source>
</evidence>
<evidence type="ECO:0000256" key="5">
    <source>
        <dbReference type="ARBA" id="ARBA00023136"/>
    </source>
</evidence>
<reference evidence="10" key="1">
    <citation type="journal article" date="2019" name="Int. J. Syst. Evol. Microbiol.">
        <title>The Global Catalogue of Microorganisms (GCM) 10K type strain sequencing project: providing services to taxonomists for standard genome sequencing and annotation.</title>
        <authorList>
            <consortium name="The Broad Institute Genomics Platform"/>
            <consortium name="The Broad Institute Genome Sequencing Center for Infectious Disease"/>
            <person name="Wu L."/>
            <person name="Ma J."/>
        </authorList>
    </citation>
    <scope>NUCLEOTIDE SEQUENCE [LARGE SCALE GENOMIC DNA]</scope>
    <source>
        <strain evidence="10">JCM 17459</strain>
    </source>
</reference>
<evidence type="ECO:0000313" key="10">
    <source>
        <dbReference type="Proteomes" id="UP001499841"/>
    </source>
</evidence>
<evidence type="ECO:0000256" key="4">
    <source>
        <dbReference type="ARBA" id="ARBA00022989"/>
    </source>
</evidence>
<feature type="transmembrane region" description="Helical" evidence="7">
    <location>
        <begin position="420"/>
        <end position="442"/>
    </location>
</feature>
<proteinExistence type="predicted"/>
<evidence type="ECO:0000256" key="6">
    <source>
        <dbReference type="SAM" id="MobiDB-lite"/>
    </source>
</evidence>
<name>A0ABP8EQQ0_9MICO</name>
<feature type="transmembrane region" description="Helical" evidence="7">
    <location>
        <begin position="391"/>
        <end position="408"/>
    </location>
</feature>
<feature type="transmembrane region" description="Helical" evidence="7">
    <location>
        <begin position="545"/>
        <end position="568"/>
    </location>
</feature>
<sequence length="850" mass="85635">MTATVTERSAAAGLRRPGVPARRRTRAPESEASRPPAPLDARLVPAAAGAWAAAHLGVTLPAATSGLVAGAVLLACAVPAGYLVRERRRHPAGARRRLHRGVAAAPPSGAALLALLVVAAVLAATGAHVHARGGGLLADLAGRGASAVVTARVAAEPRPMETREWEAEGRFRVVADVVEVSGRGARSLARAPVVVLGPAPWGDLTLGEQVRVRGTLVATEPGDDAAALLITSREPERRGRPPWHLRVVNLFREALRAVTADLSPQARGLVPGIAVGDDRELPADLRADMQAVSLTHLTAVSGAHVAILLGAVLGALVWLAPPWRTGAGALALVAFVALVRPEASVLRSAVMGAVVLVALLLGRPARALPALCGAVVALVLADPWLARSYGFVLSVLATAGLVLLARPWARWLTHVLPRWLATAVAVPAAAQAACGPVVVLLTPAVSPYAVPANILAAPAVPPATVLGVGATVLAPWWPVGAEALAVAASWCTAWIAQVARALAALPGAQVAWPGGTGGALALAGATAAGVAVLARAGPRRTRPAVPALAVLLVLLVLPGPRQVVGAWLPGGRPPPDWVAVQCDVGQGAAFVVRSGPGAAVMVDVGPAGGAAADCLRAAGVRRLDLLVLTHAHADHVGGLPEVLAAVDVQRAVLGPGSDPANAVGAVQRQLAAAGIPVDRPVAGGPGARGRAGEVGWEVLGPAPDAVAAGTGEAAVNDLSLVVRLDAPGLRVLALGDAELDGQARLVRLLRRSPVTVHDVVVMAHHGSPRQDERLAALLAPRLTLVSVGADNDYGHPAPSALELYGRSGPVLRTDVCGAVTVVRTGTPAGLGTLSSCRAGGEGSGGEGGGR</sequence>
<dbReference type="RefSeq" id="WP_345037556.1">
    <property type="nucleotide sequence ID" value="NZ_BAABBA010000002.1"/>
</dbReference>
<feature type="transmembrane region" description="Helical" evidence="7">
    <location>
        <begin position="66"/>
        <end position="84"/>
    </location>
</feature>
<comment type="subcellular location">
    <subcellularLocation>
        <location evidence="1">Cell membrane</location>
        <topology evidence="1">Multi-pass membrane protein</topology>
    </subcellularLocation>
</comment>
<dbReference type="InterPro" id="IPR001279">
    <property type="entry name" value="Metallo-B-lactamas"/>
</dbReference>
<dbReference type="NCBIfam" id="TIGR00360">
    <property type="entry name" value="ComEC_N-term"/>
    <property type="match status" value="1"/>
</dbReference>
<keyword evidence="2" id="KW-1003">Cell membrane</keyword>
<feature type="compositionally biased region" description="Low complexity" evidence="6">
    <location>
        <begin position="10"/>
        <end position="20"/>
    </location>
</feature>
<dbReference type="PANTHER" id="PTHR30619">
    <property type="entry name" value="DNA INTERNALIZATION/COMPETENCE PROTEIN COMEC/REC2"/>
    <property type="match status" value="1"/>
</dbReference>
<dbReference type="InterPro" id="IPR052159">
    <property type="entry name" value="Competence_DNA_uptake"/>
</dbReference>
<protein>
    <submittedName>
        <fullName evidence="9">ComEC/Rec2 family competence protein</fullName>
    </submittedName>
</protein>
<dbReference type="PANTHER" id="PTHR30619:SF1">
    <property type="entry name" value="RECOMBINATION PROTEIN 2"/>
    <property type="match status" value="1"/>
</dbReference>
<dbReference type="Pfam" id="PF00753">
    <property type="entry name" value="Lactamase_B"/>
    <property type="match status" value="1"/>
</dbReference>
<feature type="transmembrane region" description="Helical" evidence="7">
    <location>
        <begin position="104"/>
        <end position="124"/>
    </location>
</feature>
<feature type="transmembrane region" description="Helical" evidence="7">
    <location>
        <begin position="294"/>
        <end position="320"/>
    </location>
</feature>
<keyword evidence="4 7" id="KW-1133">Transmembrane helix</keyword>
<feature type="domain" description="Metallo-beta-lactamase" evidence="8">
    <location>
        <begin position="586"/>
        <end position="764"/>
    </location>
</feature>
<evidence type="ECO:0000256" key="1">
    <source>
        <dbReference type="ARBA" id="ARBA00004651"/>
    </source>
</evidence>
<keyword evidence="5 7" id="KW-0472">Membrane</keyword>
<evidence type="ECO:0000313" key="9">
    <source>
        <dbReference type="EMBL" id="GAA4286268.1"/>
    </source>
</evidence>
<feature type="transmembrane region" description="Helical" evidence="7">
    <location>
        <begin position="368"/>
        <end position="385"/>
    </location>
</feature>
<dbReference type="Pfam" id="PF03772">
    <property type="entry name" value="Competence"/>
    <property type="match status" value="1"/>
</dbReference>
<dbReference type="CDD" id="cd07731">
    <property type="entry name" value="ComA-like_MBL-fold"/>
    <property type="match status" value="1"/>
</dbReference>